<dbReference type="RefSeq" id="WP_009536929.1">
    <property type="nucleotide sequence ID" value="NZ_JH414505.1"/>
</dbReference>
<keyword evidence="2" id="KW-0472">Membrane</keyword>
<keyword evidence="2" id="KW-1133">Transmembrane helix</keyword>
<feature type="compositionally biased region" description="Basic and acidic residues" evidence="1">
    <location>
        <begin position="132"/>
        <end position="169"/>
    </location>
</feature>
<evidence type="ECO:0000313" key="5">
    <source>
        <dbReference type="Proteomes" id="UP000003527"/>
    </source>
</evidence>
<dbReference type="InterPro" id="IPR022464">
    <property type="entry name" value="Strep_pil_isopept_link"/>
</dbReference>
<keyword evidence="5" id="KW-1185">Reference proteome</keyword>
<dbReference type="Proteomes" id="UP000003527">
    <property type="component" value="Unassembled WGS sequence"/>
</dbReference>
<dbReference type="EMBL" id="AFZD01000018">
    <property type="protein sequence ID" value="EHL10980.1"/>
    <property type="molecule type" value="Genomic_DNA"/>
</dbReference>
<dbReference type="HOGENOM" id="CLU_233419_0_0_9"/>
<feature type="domain" description="Streptococcal pilin isopeptide linkage" evidence="3">
    <location>
        <begin position="1588"/>
        <end position="1697"/>
    </location>
</feature>
<comment type="caution">
    <text evidence="4">The sequence shown here is derived from an EMBL/GenBank/DDBJ whole genome shotgun (WGS) entry which is preliminary data.</text>
</comment>
<feature type="domain" description="Streptococcal pilin isopeptide linkage" evidence="3">
    <location>
        <begin position="1839"/>
        <end position="1961"/>
    </location>
</feature>
<feature type="region of interest" description="Disordered" evidence="1">
    <location>
        <begin position="1961"/>
        <end position="2018"/>
    </location>
</feature>
<organism evidence="4 5">
    <name type="scientific">Oribacterium asaccharolyticum ACB7</name>
    <dbReference type="NCBI Taxonomy" id="796944"/>
    <lineage>
        <taxon>Bacteria</taxon>
        <taxon>Bacillati</taxon>
        <taxon>Bacillota</taxon>
        <taxon>Clostridia</taxon>
        <taxon>Lachnospirales</taxon>
        <taxon>Lachnospiraceae</taxon>
        <taxon>Oribacterium</taxon>
    </lineage>
</organism>
<reference evidence="4 5" key="1">
    <citation type="submission" date="2011-08" db="EMBL/GenBank/DDBJ databases">
        <title>The Genome Sequence of Oribacterium sp. ACB7.</title>
        <authorList>
            <consortium name="The Broad Institute Genome Sequencing Platform"/>
            <person name="Earl A."/>
            <person name="Ward D."/>
            <person name="Feldgarden M."/>
            <person name="Gevers D."/>
            <person name="Sizova M."/>
            <person name="Hazen A."/>
            <person name="Epstein S."/>
            <person name="Young S.K."/>
            <person name="Zeng Q."/>
            <person name="Gargeya S."/>
            <person name="Fitzgerald M."/>
            <person name="Haas B."/>
            <person name="Abouelleil A."/>
            <person name="Alvarado L."/>
            <person name="Arachchi H.M."/>
            <person name="Berlin A."/>
            <person name="Brown A."/>
            <person name="Chapman S.B."/>
            <person name="Chen Z."/>
            <person name="Dunbar C."/>
            <person name="Freedman E."/>
            <person name="Gearin G."/>
            <person name="Gellesch M."/>
            <person name="Goldberg J."/>
            <person name="Griggs A."/>
            <person name="Gujja S."/>
            <person name="Heiman D."/>
            <person name="Howarth C."/>
            <person name="Larson L."/>
            <person name="Lui A."/>
            <person name="MacDonald P.J.P."/>
            <person name="Montmayeur A."/>
            <person name="Murphy C."/>
            <person name="Neiman D."/>
            <person name="Pearson M."/>
            <person name="Priest M."/>
            <person name="Roberts A."/>
            <person name="Saif S."/>
            <person name="Shea T."/>
            <person name="Shenoy N."/>
            <person name="Sisk P."/>
            <person name="Stolte C."/>
            <person name="Sykes S."/>
            <person name="Wortman J."/>
            <person name="Nusbaum C."/>
            <person name="Birren B."/>
        </authorList>
    </citation>
    <scope>NUCLEOTIDE SEQUENCE [LARGE SCALE GENOMIC DNA]</scope>
    <source>
        <strain evidence="4 5">ACB7</strain>
    </source>
</reference>
<feature type="compositionally biased region" description="Pro residues" evidence="1">
    <location>
        <begin position="2004"/>
        <end position="2018"/>
    </location>
</feature>
<feature type="domain" description="Streptococcal pilin isopeptide linkage" evidence="3">
    <location>
        <begin position="1706"/>
        <end position="1830"/>
    </location>
</feature>
<feature type="transmembrane region" description="Helical" evidence="2">
    <location>
        <begin position="2076"/>
        <end position="2096"/>
    </location>
</feature>
<evidence type="ECO:0000256" key="2">
    <source>
        <dbReference type="SAM" id="Phobius"/>
    </source>
</evidence>
<protein>
    <recommendedName>
        <fullName evidence="3">Streptococcal pilin isopeptide linkage domain-containing protein</fullName>
    </recommendedName>
</protein>
<feature type="region of interest" description="Disordered" evidence="1">
    <location>
        <begin position="59"/>
        <end position="169"/>
    </location>
</feature>
<dbReference type="Gene3D" id="2.60.40.3050">
    <property type="match status" value="3"/>
</dbReference>
<evidence type="ECO:0000256" key="1">
    <source>
        <dbReference type="SAM" id="MobiDB-lite"/>
    </source>
</evidence>
<name>G9WW43_9FIRM</name>
<evidence type="ECO:0000259" key="3">
    <source>
        <dbReference type="Pfam" id="PF12892"/>
    </source>
</evidence>
<evidence type="ECO:0000313" key="4">
    <source>
        <dbReference type="EMBL" id="EHL10980.1"/>
    </source>
</evidence>
<proteinExistence type="predicted"/>
<dbReference type="Pfam" id="PF12892">
    <property type="entry name" value="FctA"/>
    <property type="match status" value="3"/>
</dbReference>
<feature type="region of interest" description="Disordered" evidence="1">
    <location>
        <begin position="348"/>
        <end position="372"/>
    </location>
</feature>
<keyword evidence="2" id="KW-0812">Transmembrane</keyword>
<accession>G9WW43</accession>
<dbReference type="NCBIfam" id="TIGR03786">
    <property type="entry name" value="strep_pil_rpt"/>
    <property type="match status" value="1"/>
</dbReference>
<feature type="region of interest" description="Disordered" evidence="1">
    <location>
        <begin position="1"/>
        <end position="21"/>
    </location>
</feature>
<dbReference type="InterPro" id="IPR038174">
    <property type="entry name" value="Strep_pil_link_sf"/>
</dbReference>
<feature type="compositionally biased region" description="Basic and acidic residues" evidence="1">
    <location>
        <begin position="59"/>
        <end position="87"/>
    </location>
</feature>
<feature type="compositionally biased region" description="Polar residues" evidence="1">
    <location>
        <begin position="354"/>
        <end position="369"/>
    </location>
</feature>
<gene>
    <name evidence="4" type="ORF">HMPREF9624_01127</name>
</gene>
<sequence length="2103" mass="234909">MMKEREKTTLSGNGLSRGRVKRKHFAKRGMAYFLTFLMLMGSVQTVTYAEENAKEIAGHLDLGEEKPSLEETEALVKTEERTDRPEEAVTSEMTVSSDTTGESEEGSSLEETGGKDKTELSSSEGGNEAIGSEDKKEDSSEQKSEEELSEEEKAKLFEEEKKEEEKAEYLEASSFSAQAGEDLTVTASFPDGTFFEGTYMKVEPVKEEEKIEEAKKALEKEFQKEDPDAESEIEVLESVDISFYREINGEVKEVQPKNGKKVEISLQKTEKIKEALSGMEAEQDLSAPEELKIVHLSEEHPTEILPVKEEGEKLLFSAKHFSTFTIMGRRGKRDLSQAGHELKAFWKEAPDPNAGTNRASSGHSYTDGSNGEMRKQTELSIIPPENNSNAVNTTTLGVELTLKGDKNTVYNKGTVNLYIPARIFKGWEDGHSDNPSQDDYFKKNKITVSADRVNWVYKELPGIIHGLPEYPATNAQSSFNYEVVPKTVDGKTEPYLHLTNYNDLSGGVLFKADIGYNMTPSMLKVEDRIVNGAPKGVYEYKFPVSLEITENGNTVDSKSQDMSVHVETEVKETKVTLKPGTADVNGGVFFNWDPTWGAPPAVGDPKDYFYAVWYVRVDRARGSSQPFKYKFALDPTLTEQETAGGELVGAKKMPMDYRKDYYFYNEDGGNNIEVYAQNGYKDIAKYMDGTDPDPNGNDRYLVNPIGKEQVGISKDPSLYRLPDNEPYLTGHNYAPSGKYNSQLYALLFRYPYSKMKQVTDLYDKGMKITNRINVTETWADGHERPFNVRPDEDMVIYPRPGGGGKFSFNKYGVDLRQNYLDIFGLQTIYKDGTPAPLRYGNRTKSFTLSAEYNAKNENVVMDPGGTNYSTTKNDSQTPFGSGVTLTDGKYFLLSSKIKYPSTLNGKYVNSNPANPDLAGLDNNTNTTDDVYRGDKYTLKDKDYYYSSIYLDGMKVYDVEKVDTTASQGLVSFNQKSTLRERKDNYPPVEIWLRKQGAGEGDFFKYGELYYDNSGLLRFRPEAGYENWTTSTNDSTRPIDANNQLSLVNERFGVPIVGLKLIQNSPYYRTGFDASYTMQITPTPEMQNAISETMARTDDYNISFLAGAATAEGRQYGDPKPQRLRIGQYWPQVGYALTPLQINSVMYKSSANFVDHPEKSAQSMTVYLEGSNMGNLPTSLQGPEYTKKYMLKKGTIYDLLPAGTSVEEDSIKVSGWLGGWDLDNSSEKLTKNDDYTVRFEDNWEGSKQTMMIIDFTIPEGLQSWSSYHNRSGWKVMYTLWNPYTNIVDRGRSVKNTLGFINKDKNTVWNGNYISEERGKNPGVEKLTFYKDIKEKAAEENPRFTTSVIDRVMPFGPVTVLEAAFTNGVSTAIDPSFLSDNVSYMGDPYSHRLLYQAQATTRTTDIVLFDVLGDTEERNGDFNGVDISSMLTKPSYDKTNPNNTDTLLPKVYYATVVPSKEQMDVSNPIWHVWNYGNESANTVDRKLIKALAFDLRKTVNGKNFVLDQQGLLLAKINMVASTDKSKVDPEVKVNNNKAYMYSTQFKGADVPLSSIPDVQTSISSHRLVKPLIFDLPVRKDYDFKEGSSPPSIKEWFTFELARVDGEPVLNEDGTSVAAMKNPDDHGGLMVFEKLRLLKPGTYTFKVKEKGKNKAAAAGVESQDMGDKFVTITVTDPDHKKLVSDLKYTKDKPLTFKNIYVVGALNMELKVNKILTAAPGLKKPDISNAFSFTLERVRKDGSPLPPMPAGAGTEDSMTLTNPDKDGGEINFGSITIENQGVYEYIVKESGFFHGVVNDPQSEKRIKISVKDIGVGKLFALVTGDEPEFTNTFEPISNEERIELEKKVSGASPATPALFRFTLRPEETGGQPMPIGSSADSSTIELAGEGHTDFAPITFTKPGVFHYTVEEVNDGIAGYTYDPSVYTLSFTVTQSEDDIYNLIVDRKIYKDGVEVESIVFHNQYKSNSGGGGGGNPPKPIPVGPVTPGGPGEKPQEPEKPTVPDVPEEPTPTPGENVPPTPTIPERIREIEKRIGEILGEGRKRPLTEAEKKELKRLGEVLGALRKEQSRKVNTADASHMIWYAFASMISCFCLALYYLVDRKKRRR</sequence>
<dbReference type="PATRIC" id="fig|796944.3.peg.1868"/>